<protein>
    <submittedName>
        <fullName evidence="2">Ankyrin repeat-containing protein</fullName>
    </submittedName>
</protein>
<dbReference type="PROSITE" id="PS50297">
    <property type="entry name" value="ANK_REP_REGION"/>
    <property type="match status" value="2"/>
</dbReference>
<accession>A0A8R1Y6G0</accession>
<evidence type="ECO:0000313" key="2">
    <source>
        <dbReference type="EnsemblMetazoa" id="PPA00147.1"/>
    </source>
</evidence>
<dbReference type="SUPFAM" id="SSF48403">
    <property type="entry name" value="Ankyrin repeat"/>
    <property type="match status" value="1"/>
</dbReference>
<dbReference type="PANTHER" id="PTHR24166:SF48">
    <property type="entry name" value="PROTEIN VAPYRIN"/>
    <property type="match status" value="1"/>
</dbReference>
<dbReference type="InterPro" id="IPR002110">
    <property type="entry name" value="Ankyrin_rpt"/>
</dbReference>
<dbReference type="EnsemblMetazoa" id="PPA00147.1">
    <property type="protein sequence ID" value="PPA00147.1"/>
    <property type="gene ID" value="WBGene00089701"/>
</dbReference>
<reference evidence="3" key="1">
    <citation type="journal article" date="2008" name="Nat. Genet.">
        <title>The Pristionchus pacificus genome provides a unique perspective on nematode lifestyle and parasitism.</title>
        <authorList>
            <person name="Dieterich C."/>
            <person name="Clifton S.W."/>
            <person name="Schuster L.N."/>
            <person name="Chinwalla A."/>
            <person name="Delehaunty K."/>
            <person name="Dinkelacker I."/>
            <person name="Fulton L."/>
            <person name="Fulton R."/>
            <person name="Godfrey J."/>
            <person name="Minx P."/>
            <person name="Mitreva M."/>
            <person name="Roeseler W."/>
            <person name="Tian H."/>
            <person name="Witte H."/>
            <person name="Yang S.P."/>
            <person name="Wilson R.K."/>
            <person name="Sommer R.J."/>
        </authorList>
    </citation>
    <scope>NUCLEOTIDE SEQUENCE [LARGE SCALE GENOMIC DNA]</scope>
    <source>
        <strain evidence="3">PS312</strain>
    </source>
</reference>
<dbReference type="Proteomes" id="UP000005239">
    <property type="component" value="Unassembled WGS sequence"/>
</dbReference>
<evidence type="ECO:0000313" key="3">
    <source>
        <dbReference type="Proteomes" id="UP000005239"/>
    </source>
</evidence>
<dbReference type="InterPro" id="IPR050889">
    <property type="entry name" value="Dendritic_Spine_Reg/Scaffold"/>
</dbReference>
<accession>A0A2A6BFB3</accession>
<dbReference type="PANTHER" id="PTHR24166">
    <property type="entry name" value="ROLLING PEBBLES, ISOFORM B"/>
    <property type="match status" value="1"/>
</dbReference>
<sequence>MELRNLRFKLPILPEPKQRKRRMAEELFESPSARSARLDNRLKRMDDSRDSLTPRQRKRMERKEAEMRLRRDAIAVNEKDSVFSNSSFVSARTLHRQLLAAVLERDEGRMRKLMRDGRMPLDAITTQYSYADDRTPIVEAFASENTSLIMSLLVARAEKKRKGVDESLLEPLYDDSLDLSLFAPFVPSVDSLVLREYAAPEKLTVPLPMQLVPYSIIEMFRPVSLYLDKPEADHTDGVNDIVKQAHALIGGNDGEFYTAADYGTAAVEALRYGHCILALNLSRKNNVFSELTEAILEAATPFAEPSLVTMYKRSNTTHYFLPIHAAAARGRLDVLIWYHQQYASATELMDEDHCNALHYAAASEDSRALKWILAKGGLLKANKQGQTPLHVAVKAGRVENVKIIVSVLEARDCLSLDADDFSLEDNEFLDRRSSVNWKDGEAMSPLHWAATSGNLEIVEALCRHPFINVACKNMDGVTPFMMAAARGHLSCVQNALTHAAINGQSNVVAFLLKSTKTRHDSVDLFHNSALHYACSYGWLPIVRMLVKIDTTILAKRNRMGLIPGICAYRNGHFGIIVWLNEYGFGQFVREDPGKIKISVDQWILTAQSFLIILLVSLIVNAEEERPCKWLGTSPYCFVFFRNYCEDGWHEITHIIEDGTNFTIKESKSQPRYIYTPFGEICLSSGYKTLCCKDGFTGKP</sequence>
<dbReference type="AlphaFoldDB" id="A0A2A6BFB3"/>
<keyword evidence="3" id="KW-1185">Reference proteome</keyword>
<dbReference type="PROSITE" id="PS50088">
    <property type="entry name" value="ANK_REPEAT"/>
    <property type="match status" value="2"/>
</dbReference>
<dbReference type="Pfam" id="PF12796">
    <property type="entry name" value="Ank_2"/>
    <property type="match status" value="3"/>
</dbReference>
<reference evidence="2" key="2">
    <citation type="submission" date="2022-06" db="UniProtKB">
        <authorList>
            <consortium name="EnsemblMetazoa"/>
        </authorList>
    </citation>
    <scope>IDENTIFICATION</scope>
    <source>
        <strain evidence="2">PS312</strain>
    </source>
</reference>
<feature type="compositionally biased region" description="Basic and acidic residues" evidence="1">
    <location>
        <begin position="36"/>
        <end position="52"/>
    </location>
</feature>
<name>A0A2A6BFB3_PRIPA</name>
<gene>
    <name evidence="2" type="primary">WBGene00089701</name>
</gene>
<dbReference type="SMART" id="SM00248">
    <property type="entry name" value="ANK"/>
    <property type="match status" value="7"/>
</dbReference>
<proteinExistence type="predicted"/>
<feature type="region of interest" description="Disordered" evidence="1">
    <location>
        <begin position="24"/>
        <end position="62"/>
    </location>
</feature>
<organism evidence="2 3">
    <name type="scientific">Pristionchus pacificus</name>
    <name type="common">Parasitic nematode worm</name>
    <dbReference type="NCBI Taxonomy" id="54126"/>
    <lineage>
        <taxon>Eukaryota</taxon>
        <taxon>Metazoa</taxon>
        <taxon>Ecdysozoa</taxon>
        <taxon>Nematoda</taxon>
        <taxon>Chromadorea</taxon>
        <taxon>Rhabditida</taxon>
        <taxon>Rhabditina</taxon>
        <taxon>Diplogasteromorpha</taxon>
        <taxon>Diplogasteroidea</taxon>
        <taxon>Neodiplogasteridae</taxon>
        <taxon>Pristionchus</taxon>
    </lineage>
</organism>
<dbReference type="OrthoDB" id="5406014at2759"/>
<dbReference type="Gene3D" id="1.25.40.20">
    <property type="entry name" value="Ankyrin repeat-containing domain"/>
    <property type="match status" value="2"/>
</dbReference>
<evidence type="ECO:0000256" key="1">
    <source>
        <dbReference type="SAM" id="MobiDB-lite"/>
    </source>
</evidence>
<dbReference type="InterPro" id="IPR036770">
    <property type="entry name" value="Ankyrin_rpt-contain_sf"/>
</dbReference>